<proteinExistence type="predicted"/>
<dbReference type="Pfam" id="PF04233">
    <property type="entry name" value="Phage_Mu_F"/>
    <property type="match status" value="1"/>
</dbReference>
<organism evidence="2 3">
    <name type="scientific">Acinetobacter pittii</name>
    <name type="common">Acinetobacter genomosp. 3</name>
    <dbReference type="NCBI Taxonomy" id="48296"/>
    <lineage>
        <taxon>Bacteria</taxon>
        <taxon>Pseudomonadati</taxon>
        <taxon>Pseudomonadota</taxon>
        <taxon>Gammaproteobacteria</taxon>
        <taxon>Moraxellales</taxon>
        <taxon>Moraxellaceae</taxon>
        <taxon>Acinetobacter</taxon>
        <taxon>Acinetobacter calcoaceticus/baumannii complex</taxon>
    </lineage>
</organism>
<gene>
    <name evidence="2" type="ORF">G8E09_05815</name>
</gene>
<evidence type="ECO:0000313" key="2">
    <source>
        <dbReference type="EMBL" id="QIT17266.1"/>
    </source>
</evidence>
<dbReference type="RefSeq" id="WP_167563251.1">
    <property type="nucleotide sequence ID" value="NZ_CP049806.1"/>
</dbReference>
<name>A0A6H0FSF0_ACIPI</name>
<accession>A0A6H0FSF0</accession>
<sequence>MAKDNKNLLEVLTQHQAYLYRTSSQSVNELLGLFNDDTNAMFSKLRDLLDELSDSEKIALAGGKYTTSNLREIRDLISQWSSSVNTSLPEAFSVSATAMAVYEASYMAKLFGEKINKPDGEKLYSAAKKVPLTGGALVDDLLSRIAESARQKVEYAIRNGISTGKTNQEIVQRIRGTKRLNYEDGILNGTKTDIERTVRTVRSHVANQAYLNSFNQIGFEYVRFVSVLDGRTSKLCASLDGSVWEINDPAKRVPPLHPNCRSILVPIEKDGKLVGERPFVMDERKVKDIPKDERSQLIGQLDANTTFKEFFKKTDDFFQKEWLGPKRYKLYKEGKFDFEKFFDPEGRLYTLNELEVLDRTTFEKLGILR</sequence>
<dbReference type="NCBIfam" id="TIGR01641">
    <property type="entry name" value="phageSPP1_gp7"/>
    <property type="match status" value="1"/>
</dbReference>
<dbReference type="AlphaFoldDB" id="A0A6H0FSF0"/>
<evidence type="ECO:0000313" key="3">
    <source>
        <dbReference type="Proteomes" id="UP000501692"/>
    </source>
</evidence>
<dbReference type="InterPro" id="IPR006528">
    <property type="entry name" value="Phage_head_morphogenesis_dom"/>
</dbReference>
<feature type="domain" description="Phage head morphogenesis" evidence="1">
    <location>
        <begin position="151"/>
        <end position="263"/>
    </location>
</feature>
<dbReference type="Proteomes" id="UP000501692">
    <property type="component" value="Chromosome"/>
</dbReference>
<dbReference type="EMBL" id="CP049806">
    <property type="protein sequence ID" value="QIT17266.1"/>
    <property type="molecule type" value="Genomic_DNA"/>
</dbReference>
<evidence type="ECO:0000259" key="1">
    <source>
        <dbReference type="Pfam" id="PF04233"/>
    </source>
</evidence>
<reference evidence="2 3" key="1">
    <citation type="submission" date="2020-03" db="EMBL/GenBank/DDBJ databases">
        <authorList>
            <person name="Zhang L."/>
            <person name="Han X."/>
            <person name="Chen Y."/>
            <person name="Yu Y."/>
        </authorList>
    </citation>
    <scope>NUCLEOTIDE SEQUENCE [LARGE SCALE GENOMIC DNA]</scope>
    <source>
        <strain evidence="2 3">A1254</strain>
    </source>
</reference>
<protein>
    <submittedName>
        <fullName evidence="2">Minor capsid protein</fullName>
    </submittedName>
</protein>